<evidence type="ECO:0000313" key="3">
    <source>
        <dbReference type="EMBL" id="MBM6660816.1"/>
    </source>
</evidence>
<accession>A0A938WKS1</accession>
<dbReference type="CDD" id="cd18808">
    <property type="entry name" value="SF1_C_Upf1"/>
    <property type="match status" value="1"/>
</dbReference>
<dbReference type="Proteomes" id="UP000764045">
    <property type="component" value="Unassembled WGS sequence"/>
</dbReference>
<evidence type="ECO:0000259" key="1">
    <source>
        <dbReference type="Pfam" id="PF13086"/>
    </source>
</evidence>
<dbReference type="SUPFAM" id="SSF52540">
    <property type="entry name" value="P-loop containing nucleoside triphosphate hydrolases"/>
    <property type="match status" value="1"/>
</dbReference>
<sequence length="1120" mass="122092">MGIYIEDAPSDFYGELLAAAQRAGADVMGAYATLAAVFRRAVDQRLMHSTIAFAGMFAKVDYLVKECGVEPPLAYRINATRIRLRHLQEQDGGSLPRLFPYDLKHVCLFVSRVYGGAAIPPGLAAMLPASDLSADGGEVLGECVRVVAESCEGTVVTATGEHGGSLRVDCSGPWAPLCGLISPGSQLNLVRPREVGGLVVPELVVFEPDYLVDISAVAACFESYGATPYTYLINKLKPSPLSSNILLGNFAGQLLDEAVHGLDCTYADSAARFFRNNALALAACDGIDGGFHSEARSQLDNIRRAVGSVLPAEVSDYCPAEAMLEPSFFCETLGLQGRMDFLQMDGARPGRCILIEQKSGKGAFPPGPDPDTPRHQERHYVQLLLYMALLRYGHGRPNADIRAFLLYSHYRNSLLKVGPAPELLCRALMLRNQVVWCELWYARGGISVLGRLTPDNFNVGGQSGRLWEQFTRPQIERLLLPVRRATPLERAYYFRLMTFLEREHLLSKIGNKTKENSGFAAKWHDTLEEKLQAGNIFYRLSIDSLVPEAEGGSGIGRVRLRFAADTDAEGANFRPGDIVILYSYQNGREPDARRAVVMRATVVAISTAGIELSLRNPQTDSRVFSRPPGYAWAVEHDLFESSFSSLYRAMHSFLSAPARRRDLLLSQRRPRVDGSVALAGDYGAFNGLVLHAMQALDFFIVIGPPGTGKTSFAMLNILSEELLHPDTAVLVMAYTNRAVDEICSKLSDCGIDFVRLGSALACAEPYRPYLLSQKVACCKSVGQVRQAIASARVVCATTSAVNSNPALLQLKRFSLAIIDEASQILEPHVVGILGATSGGVESIGRFVLIGDHKQLPAVVQQTPDESAVADPLLRAIGLTDCRDSLFERLLRAHRSDPAVVYMLTRQGRMHHDIASFPSRAFYSGLLCEVPLEHQQRPLPPPAGCADEVGRLVGGHRVSFVSVHPDASDGSDKVNTAEARVIARVVASVRLACGDGFDPAVSVGVIVPYRNQIAAVRDALVRAGVSEAHQIGIDTVERYQGSQRDVIVYGFTVRKRYQLNFLTSNVFFEDGKPIDRKLNVAMTRAREHLVMVGCAGLLACNEVFAALIDAVRHDGGYLEAR</sequence>
<dbReference type="EMBL" id="JACJJL010000004">
    <property type="protein sequence ID" value="MBM6660816.1"/>
    <property type="molecule type" value="Genomic_DNA"/>
</dbReference>
<keyword evidence="4" id="KW-1185">Reference proteome</keyword>
<dbReference type="InterPro" id="IPR041679">
    <property type="entry name" value="DNA2/NAM7-like_C"/>
</dbReference>
<dbReference type="Gene3D" id="3.40.50.300">
    <property type="entry name" value="P-loop containing nucleotide triphosphate hydrolases"/>
    <property type="match status" value="3"/>
</dbReference>
<reference evidence="3 4" key="1">
    <citation type="journal article" date="2021" name="Sci. Rep.">
        <title>The distribution of antibiotic resistance genes in chicken gut microbiota commensals.</title>
        <authorList>
            <person name="Juricova H."/>
            <person name="Matiasovicova J."/>
            <person name="Kubasova T."/>
            <person name="Cejkova D."/>
            <person name="Rychlik I."/>
        </authorList>
    </citation>
    <scope>NUCLEOTIDE SEQUENCE [LARGE SCALE GENOMIC DNA]</scope>
    <source>
        <strain evidence="3 4">An819</strain>
    </source>
</reference>
<feature type="domain" description="DNA2/NAM7 helicase helicase" evidence="1">
    <location>
        <begin position="785"/>
        <end position="860"/>
    </location>
</feature>
<dbReference type="PANTHER" id="PTHR10887">
    <property type="entry name" value="DNA2/NAM7 HELICASE FAMILY"/>
    <property type="match status" value="1"/>
</dbReference>
<organism evidence="3 4">
    <name type="scientific">Marseilla massiliensis</name>
    <dbReference type="NCBI Taxonomy" id="1841864"/>
    <lineage>
        <taxon>Bacteria</taxon>
        <taxon>Pseudomonadati</taxon>
        <taxon>Bacteroidota</taxon>
        <taxon>Bacteroidia</taxon>
        <taxon>Bacteroidales</taxon>
        <taxon>Prevotellaceae</taxon>
        <taxon>Marseilla</taxon>
    </lineage>
</organism>
<dbReference type="Pfam" id="PF13087">
    <property type="entry name" value="AAA_12"/>
    <property type="match status" value="1"/>
</dbReference>
<dbReference type="Pfam" id="PF13086">
    <property type="entry name" value="AAA_11"/>
    <property type="match status" value="2"/>
</dbReference>
<dbReference type="InterPro" id="IPR045055">
    <property type="entry name" value="DNA2/NAM7-like"/>
</dbReference>
<dbReference type="PANTHER" id="PTHR10887:SF495">
    <property type="entry name" value="HELICASE SENATAXIN ISOFORM X1-RELATED"/>
    <property type="match status" value="1"/>
</dbReference>
<evidence type="ECO:0000259" key="2">
    <source>
        <dbReference type="Pfam" id="PF13087"/>
    </source>
</evidence>
<dbReference type="InterPro" id="IPR047187">
    <property type="entry name" value="SF1_C_Upf1"/>
</dbReference>
<dbReference type="Gene3D" id="2.40.30.270">
    <property type="match status" value="1"/>
</dbReference>
<evidence type="ECO:0000313" key="4">
    <source>
        <dbReference type="Proteomes" id="UP000764045"/>
    </source>
</evidence>
<dbReference type="GO" id="GO:0004386">
    <property type="term" value="F:helicase activity"/>
    <property type="evidence" value="ECO:0007669"/>
    <property type="project" value="InterPro"/>
</dbReference>
<name>A0A938WKS1_9BACT</name>
<feature type="domain" description="DNA2/NAM7 helicase helicase" evidence="1">
    <location>
        <begin position="690"/>
        <end position="759"/>
    </location>
</feature>
<protein>
    <submittedName>
        <fullName evidence="3">AAA family ATPase</fullName>
    </submittedName>
</protein>
<dbReference type="InterPro" id="IPR041677">
    <property type="entry name" value="DNA2/NAM7_AAA_11"/>
</dbReference>
<dbReference type="RefSeq" id="WP_205107948.1">
    <property type="nucleotide sequence ID" value="NZ_JACJJL010000004.1"/>
</dbReference>
<gene>
    <name evidence="3" type="ORF">H6B30_03445</name>
</gene>
<comment type="caution">
    <text evidence="3">The sequence shown here is derived from an EMBL/GenBank/DDBJ whole genome shotgun (WGS) entry which is preliminary data.</text>
</comment>
<dbReference type="AlphaFoldDB" id="A0A938WKS1"/>
<dbReference type="InterPro" id="IPR027417">
    <property type="entry name" value="P-loop_NTPase"/>
</dbReference>
<proteinExistence type="predicted"/>
<feature type="domain" description="DNA2/NAM7 helicase-like C-terminal" evidence="2">
    <location>
        <begin position="883"/>
        <end position="1093"/>
    </location>
</feature>